<dbReference type="EMBL" id="AEJB01000301">
    <property type="protein sequence ID" value="ELP67200.1"/>
    <property type="molecule type" value="Genomic_DNA"/>
</dbReference>
<dbReference type="AlphaFoldDB" id="L7F941"/>
<protein>
    <submittedName>
        <fullName evidence="2">Uncharacterized protein</fullName>
    </submittedName>
</protein>
<name>L7F941_STRT8</name>
<reference evidence="2 3" key="1">
    <citation type="journal article" date="2011" name="Plasmid">
        <title>Streptomyces turgidiscabies Car8 contains a modular pathogenicity island that shares virulence genes with other actinobacterial plant pathogens.</title>
        <authorList>
            <person name="Huguet-Tapia J.C."/>
            <person name="Badger J.H."/>
            <person name="Loria R."/>
            <person name="Pettis G.S."/>
        </authorList>
    </citation>
    <scope>NUCLEOTIDE SEQUENCE [LARGE SCALE GENOMIC DNA]</scope>
    <source>
        <strain evidence="2 3">Car8</strain>
    </source>
</reference>
<sequence length="83" mass="8564">MSRLDRGPVCGQPAHGPCVDHLPDGQDNPGPGAVRAVDGDHRAVDDLLDVLDEGGLDLGERTRLCSAHGGTSDSGVRREGKGP</sequence>
<feature type="non-terminal residue" evidence="2">
    <location>
        <position position="83"/>
    </location>
</feature>
<gene>
    <name evidence="2" type="ORF">STRTUCAR8_02028</name>
</gene>
<dbReference type="Proteomes" id="UP000010931">
    <property type="component" value="Unassembled WGS sequence"/>
</dbReference>
<comment type="caution">
    <text evidence="2">The sequence shown here is derived from an EMBL/GenBank/DDBJ whole genome shotgun (WGS) entry which is preliminary data.</text>
</comment>
<proteinExistence type="predicted"/>
<keyword evidence="3" id="KW-1185">Reference proteome</keyword>
<evidence type="ECO:0000313" key="3">
    <source>
        <dbReference type="Proteomes" id="UP000010931"/>
    </source>
</evidence>
<organism evidence="2 3">
    <name type="scientific">Streptomyces turgidiscabies (strain Car8)</name>
    <dbReference type="NCBI Taxonomy" id="698760"/>
    <lineage>
        <taxon>Bacteria</taxon>
        <taxon>Bacillati</taxon>
        <taxon>Actinomycetota</taxon>
        <taxon>Actinomycetes</taxon>
        <taxon>Kitasatosporales</taxon>
        <taxon>Streptomycetaceae</taxon>
        <taxon>Streptomyces</taxon>
    </lineage>
</organism>
<feature type="region of interest" description="Disordered" evidence="1">
    <location>
        <begin position="63"/>
        <end position="83"/>
    </location>
</feature>
<evidence type="ECO:0000313" key="2">
    <source>
        <dbReference type="EMBL" id="ELP67200.1"/>
    </source>
</evidence>
<accession>L7F941</accession>
<feature type="region of interest" description="Disordered" evidence="1">
    <location>
        <begin position="1"/>
        <end position="30"/>
    </location>
</feature>
<evidence type="ECO:0000256" key="1">
    <source>
        <dbReference type="SAM" id="MobiDB-lite"/>
    </source>
</evidence>